<dbReference type="Proteomes" id="UP000288096">
    <property type="component" value="Unassembled WGS sequence"/>
</dbReference>
<gene>
    <name evidence="2" type="ORF">DENIS_3839</name>
</gene>
<organism evidence="2 3">
    <name type="scientific">Desulfonema ishimotonii</name>
    <dbReference type="NCBI Taxonomy" id="45657"/>
    <lineage>
        <taxon>Bacteria</taxon>
        <taxon>Pseudomonadati</taxon>
        <taxon>Thermodesulfobacteriota</taxon>
        <taxon>Desulfobacteria</taxon>
        <taxon>Desulfobacterales</taxon>
        <taxon>Desulfococcaceae</taxon>
        <taxon>Desulfonema</taxon>
    </lineage>
</organism>
<dbReference type="PROSITE" id="PS50005">
    <property type="entry name" value="TPR"/>
    <property type="match status" value="1"/>
</dbReference>
<reference evidence="3" key="2">
    <citation type="submission" date="2019-01" db="EMBL/GenBank/DDBJ databases">
        <title>Genome sequence of Desulfonema ishimotonii strain Tokyo 01.</title>
        <authorList>
            <person name="Fukui M."/>
        </authorList>
    </citation>
    <scope>NUCLEOTIDE SEQUENCE [LARGE SCALE GENOMIC DNA]</scope>
    <source>
        <strain evidence="3">Tokyo 01</strain>
    </source>
</reference>
<name>A0A401G0V8_9BACT</name>
<dbReference type="AlphaFoldDB" id="A0A401G0V8"/>
<reference evidence="3" key="1">
    <citation type="submission" date="2017-11" db="EMBL/GenBank/DDBJ databases">
        <authorList>
            <person name="Watanabe M."/>
            <person name="Kojima H."/>
        </authorList>
    </citation>
    <scope>NUCLEOTIDE SEQUENCE [LARGE SCALE GENOMIC DNA]</scope>
    <source>
        <strain evidence="3">Tokyo 01</strain>
    </source>
</reference>
<dbReference type="PANTHER" id="PTHR11102">
    <property type="entry name" value="SEL-1-LIKE PROTEIN"/>
    <property type="match status" value="1"/>
</dbReference>
<keyword evidence="3" id="KW-1185">Reference proteome</keyword>
<dbReference type="InterPro" id="IPR011990">
    <property type="entry name" value="TPR-like_helical_dom_sf"/>
</dbReference>
<dbReference type="Gene3D" id="1.25.40.10">
    <property type="entry name" value="Tetratricopeptide repeat domain"/>
    <property type="match status" value="1"/>
</dbReference>
<protein>
    <submittedName>
        <fullName evidence="2">Sel1 repeat family protein</fullName>
    </submittedName>
</protein>
<dbReference type="RefSeq" id="WP_124329995.1">
    <property type="nucleotide sequence ID" value="NZ_BEXT01000001.1"/>
</dbReference>
<dbReference type="EMBL" id="BEXT01000001">
    <property type="protein sequence ID" value="GBC62855.1"/>
    <property type="molecule type" value="Genomic_DNA"/>
</dbReference>
<dbReference type="InterPro" id="IPR006597">
    <property type="entry name" value="Sel1-like"/>
</dbReference>
<evidence type="ECO:0000256" key="1">
    <source>
        <dbReference type="PROSITE-ProRule" id="PRU00339"/>
    </source>
</evidence>
<dbReference type="Pfam" id="PF08238">
    <property type="entry name" value="Sel1"/>
    <property type="match status" value="3"/>
</dbReference>
<feature type="repeat" description="TPR" evidence="1">
    <location>
        <begin position="70"/>
        <end position="103"/>
    </location>
</feature>
<evidence type="ECO:0000313" key="2">
    <source>
        <dbReference type="EMBL" id="GBC62855.1"/>
    </source>
</evidence>
<sequence>MTDIIFDQADSEYSNGNFEKAFELFFKAAEDGNESAMDRIASIYESAEGVDYDYDKAIYWYQKAVDAGSITSLYNLGVSYRAKGDVSQAKYWFEKALDAGDLDAALELGKLHMICESEQDKVVFYLKKFLQSNNSFEDSRKEALDIISKIEK</sequence>
<proteinExistence type="predicted"/>
<accession>A0A401G0V8</accession>
<dbReference type="SUPFAM" id="SSF81901">
    <property type="entry name" value="HCP-like"/>
    <property type="match status" value="1"/>
</dbReference>
<dbReference type="OrthoDB" id="5460358at2"/>
<dbReference type="SMART" id="SM00671">
    <property type="entry name" value="SEL1"/>
    <property type="match status" value="3"/>
</dbReference>
<keyword evidence="1" id="KW-0802">TPR repeat</keyword>
<comment type="caution">
    <text evidence="2">The sequence shown here is derived from an EMBL/GenBank/DDBJ whole genome shotgun (WGS) entry which is preliminary data.</text>
</comment>
<evidence type="ECO:0000313" key="3">
    <source>
        <dbReference type="Proteomes" id="UP000288096"/>
    </source>
</evidence>
<dbReference type="PANTHER" id="PTHR11102:SF160">
    <property type="entry name" value="ERAD-ASSOCIATED E3 UBIQUITIN-PROTEIN LIGASE COMPONENT HRD3"/>
    <property type="match status" value="1"/>
</dbReference>
<dbReference type="InterPro" id="IPR019734">
    <property type="entry name" value="TPR_rpt"/>
</dbReference>
<dbReference type="InterPro" id="IPR050767">
    <property type="entry name" value="Sel1_AlgK"/>
</dbReference>